<reference evidence="5 6" key="1">
    <citation type="submission" date="2019-03" db="EMBL/GenBank/DDBJ databases">
        <title>Draft genome sequences of novel Actinobacteria.</title>
        <authorList>
            <person name="Sahin N."/>
            <person name="Ay H."/>
            <person name="Saygin H."/>
        </authorList>
    </citation>
    <scope>NUCLEOTIDE SEQUENCE [LARGE SCALE GENOMIC DNA]</scope>
    <source>
        <strain evidence="5 6">5K138</strain>
    </source>
</reference>
<proteinExistence type="inferred from homology"/>
<evidence type="ECO:0000256" key="3">
    <source>
        <dbReference type="ARBA" id="ARBA00022448"/>
    </source>
</evidence>
<protein>
    <submittedName>
        <fullName evidence="5">Extracellular solute-binding protein</fullName>
    </submittedName>
</protein>
<organism evidence="5 6">
    <name type="scientific">Jiangella asiatica</name>
    <dbReference type="NCBI Taxonomy" id="2530372"/>
    <lineage>
        <taxon>Bacteria</taxon>
        <taxon>Bacillati</taxon>
        <taxon>Actinomycetota</taxon>
        <taxon>Actinomycetes</taxon>
        <taxon>Jiangellales</taxon>
        <taxon>Jiangellaceae</taxon>
        <taxon>Jiangella</taxon>
    </lineage>
</organism>
<evidence type="ECO:0000313" key="6">
    <source>
        <dbReference type="Proteomes" id="UP000294739"/>
    </source>
</evidence>
<dbReference type="InterPro" id="IPR006059">
    <property type="entry name" value="SBP"/>
</dbReference>
<dbReference type="PANTHER" id="PTHR43649">
    <property type="entry name" value="ARABINOSE-BINDING PROTEIN-RELATED"/>
    <property type="match status" value="1"/>
</dbReference>
<evidence type="ECO:0000313" key="5">
    <source>
        <dbReference type="EMBL" id="TDE11455.1"/>
    </source>
</evidence>
<sequence>MVMDQRSMSSPALLSRRRMLGLGAGLAAAFPLVGGCRTEAPGASQTPGGVTSFTPPSFIPPDQIPGASISDIAGVPPAYTRYPSELVRSVKEVPGRGGEVSTFQVFEQAPPPSDNPWLNEFNERLGVTLRPTYAAGPSYGEKVQTMMASGDLPDITWIERSIAPGLIQPMLQGAFTDLTDLLAGSGIDPYPNLARIPTYAWRNSTVNGMLLGVPSALPMVNQVTMYRKDWATELGYTEPPRDAQEVMELLAEFTRGNHRGKQGGDTWGLATLGHGIGLAHQMFRVPNEWRIEDDGSLTNEIETDEFEAATEYLVELWNSGAFHPDAATLPVLDAQNIYQNGRIGLLPAGVTPHYRTMLPALLANVPESEPTAITPPGHDGGDPVIHQEQGYFGIAAIPSDVGKDVERLEELLRIIDYWCAPFGSEEHTFINYGIEGRHFAFDDQGTPVPTAGDVWAREVSGPSWLVAPREAAFFFPGNTEWGVAAQKAVAAAVPQSVENPTSNLISDTDVRQSGSLNEMYDDYLYGIITGRRSLSELTEWRDEWRRAGGDDIRNEYEDVM</sequence>
<dbReference type="OrthoDB" id="3714110at2"/>
<dbReference type="Pfam" id="PF13416">
    <property type="entry name" value="SBP_bac_8"/>
    <property type="match status" value="1"/>
</dbReference>
<dbReference type="EMBL" id="SMKZ01000010">
    <property type="protein sequence ID" value="TDE11455.1"/>
    <property type="molecule type" value="Genomic_DNA"/>
</dbReference>
<evidence type="ECO:0000256" key="1">
    <source>
        <dbReference type="ARBA" id="ARBA00004196"/>
    </source>
</evidence>
<dbReference type="SUPFAM" id="SSF53850">
    <property type="entry name" value="Periplasmic binding protein-like II"/>
    <property type="match status" value="1"/>
</dbReference>
<dbReference type="GO" id="GO:0030313">
    <property type="term" value="C:cell envelope"/>
    <property type="evidence" value="ECO:0007669"/>
    <property type="project" value="UniProtKB-SubCell"/>
</dbReference>
<accession>A0A4R5DKU0</accession>
<comment type="similarity">
    <text evidence="2">Belongs to the bacterial solute-binding protein 1 family.</text>
</comment>
<keyword evidence="6" id="KW-1185">Reference proteome</keyword>
<evidence type="ECO:0000256" key="2">
    <source>
        <dbReference type="ARBA" id="ARBA00008520"/>
    </source>
</evidence>
<dbReference type="InterPro" id="IPR050490">
    <property type="entry name" value="Bact_solute-bd_prot1"/>
</dbReference>
<dbReference type="Proteomes" id="UP000294739">
    <property type="component" value="Unassembled WGS sequence"/>
</dbReference>
<evidence type="ECO:0000256" key="4">
    <source>
        <dbReference type="ARBA" id="ARBA00022729"/>
    </source>
</evidence>
<gene>
    <name evidence="5" type="ORF">E1269_09305</name>
</gene>
<keyword evidence="4" id="KW-0732">Signal</keyword>
<comment type="subcellular location">
    <subcellularLocation>
        <location evidence="1">Cell envelope</location>
    </subcellularLocation>
</comment>
<keyword evidence="3" id="KW-0813">Transport</keyword>
<comment type="caution">
    <text evidence="5">The sequence shown here is derived from an EMBL/GenBank/DDBJ whole genome shotgun (WGS) entry which is preliminary data.</text>
</comment>
<dbReference type="Gene3D" id="3.40.190.10">
    <property type="entry name" value="Periplasmic binding protein-like II"/>
    <property type="match status" value="1"/>
</dbReference>
<dbReference type="PANTHER" id="PTHR43649:SF31">
    <property type="entry name" value="SN-GLYCEROL-3-PHOSPHATE-BINDING PERIPLASMIC PROTEIN UGPB"/>
    <property type="match status" value="1"/>
</dbReference>
<dbReference type="AlphaFoldDB" id="A0A4R5DKU0"/>
<name>A0A4R5DKU0_9ACTN</name>
<dbReference type="PROSITE" id="PS51318">
    <property type="entry name" value="TAT"/>
    <property type="match status" value="1"/>
</dbReference>
<dbReference type="InParanoid" id="A0A4R5DKU0"/>
<dbReference type="InterPro" id="IPR006311">
    <property type="entry name" value="TAT_signal"/>
</dbReference>